<dbReference type="CDD" id="cd00757">
    <property type="entry name" value="ThiF_MoeB_HesA_family"/>
    <property type="match status" value="1"/>
</dbReference>
<keyword evidence="3" id="KW-0808">Transferase</keyword>
<comment type="similarity">
    <text evidence="1">Belongs to the HesA/MoeB/ThiF family.</text>
</comment>
<evidence type="ECO:0000313" key="3">
    <source>
        <dbReference type="EMBL" id="TDO99522.1"/>
    </source>
</evidence>
<dbReference type="RefSeq" id="WP_133502375.1">
    <property type="nucleotide sequence ID" value="NZ_SNXC01000009.1"/>
</dbReference>
<dbReference type="Gene3D" id="3.40.50.720">
    <property type="entry name" value="NAD(P)-binding Rossmann-like Domain"/>
    <property type="match status" value="1"/>
</dbReference>
<dbReference type="Pfam" id="PF00899">
    <property type="entry name" value="ThiF"/>
    <property type="match status" value="1"/>
</dbReference>
<dbReference type="AlphaFoldDB" id="A0A4V3CGY4"/>
<name>A0A4V3CGY4_9GAMM</name>
<dbReference type="GO" id="GO:0016779">
    <property type="term" value="F:nucleotidyltransferase activity"/>
    <property type="evidence" value="ECO:0007669"/>
    <property type="project" value="UniProtKB-KW"/>
</dbReference>
<dbReference type="InterPro" id="IPR035985">
    <property type="entry name" value="Ubiquitin-activating_enz"/>
</dbReference>
<dbReference type="FunFam" id="3.40.50.720:FF:000080">
    <property type="entry name" value="Thiazole biosynthesis adenylyltransferase ThiF"/>
    <property type="match status" value="1"/>
</dbReference>
<dbReference type="NCBIfam" id="NF004281">
    <property type="entry name" value="PRK05690.1"/>
    <property type="match status" value="1"/>
</dbReference>
<accession>A0A4V3CGY4</accession>
<keyword evidence="3" id="KW-0548">Nucleotidyltransferase</keyword>
<dbReference type="PANTHER" id="PTHR10953">
    <property type="entry name" value="UBIQUITIN-ACTIVATING ENZYME E1"/>
    <property type="match status" value="1"/>
</dbReference>
<organism evidence="3 4">
    <name type="scientific">Marinomonas balearica</name>
    <dbReference type="NCBI Taxonomy" id="491947"/>
    <lineage>
        <taxon>Bacteria</taxon>
        <taxon>Pseudomonadati</taxon>
        <taxon>Pseudomonadota</taxon>
        <taxon>Gammaproteobacteria</taxon>
        <taxon>Oceanospirillales</taxon>
        <taxon>Oceanospirillaceae</taxon>
        <taxon>Marinomonas</taxon>
    </lineage>
</organism>
<dbReference type="InterPro" id="IPR045886">
    <property type="entry name" value="ThiF/MoeB/HesA"/>
</dbReference>
<dbReference type="GO" id="GO:0005829">
    <property type="term" value="C:cytosol"/>
    <property type="evidence" value="ECO:0007669"/>
    <property type="project" value="TreeGrafter"/>
</dbReference>
<dbReference type="Proteomes" id="UP000294656">
    <property type="component" value="Unassembled WGS sequence"/>
</dbReference>
<protein>
    <submittedName>
        <fullName evidence="3">Adenylyltransferase/sulfurtransferase</fullName>
    </submittedName>
</protein>
<dbReference type="PANTHER" id="PTHR10953:SF194">
    <property type="entry name" value="MOLYBDOPTERIN-SYNTHASE ADENYLYLTRANSFERASE"/>
    <property type="match status" value="1"/>
</dbReference>
<dbReference type="GO" id="GO:0008641">
    <property type="term" value="F:ubiquitin-like modifier activating enzyme activity"/>
    <property type="evidence" value="ECO:0007669"/>
    <property type="project" value="InterPro"/>
</dbReference>
<evidence type="ECO:0000259" key="2">
    <source>
        <dbReference type="Pfam" id="PF00899"/>
    </source>
</evidence>
<evidence type="ECO:0000256" key="1">
    <source>
        <dbReference type="ARBA" id="ARBA00009919"/>
    </source>
</evidence>
<dbReference type="OrthoDB" id="9804286at2"/>
<keyword evidence="4" id="KW-1185">Reference proteome</keyword>
<evidence type="ECO:0000313" key="4">
    <source>
        <dbReference type="Proteomes" id="UP000294656"/>
    </source>
</evidence>
<proteinExistence type="inferred from homology"/>
<dbReference type="GO" id="GO:0008146">
    <property type="term" value="F:sulfotransferase activity"/>
    <property type="evidence" value="ECO:0007669"/>
    <property type="project" value="TreeGrafter"/>
</dbReference>
<sequence>MNESQLNRYSRQLLLPNFDIEGQLNLSSKHALIIGVGGLGNIAATYLAGAGVGKLTLLDDDTIEESNLPRQVLFNERNVGESKAMAAQALLREKTSEVDIQAIESKLTEENADALLRSVDVVLDCTDNFTTRKLLHRACHSNKVPLVSGAAIRWEGQIISFRYDTNSTPCYECLYSELSDQALSCNENGIIGPVVGMIGVMQALDALKLLSAKGEVVHGRLKIFDGFSGSWRELTLTQDPECALCTLEKS</sequence>
<reference evidence="3 4" key="1">
    <citation type="submission" date="2019-03" db="EMBL/GenBank/DDBJ databases">
        <title>Genomic Encyclopedia of Type Strains, Phase III (KMG-III): the genomes of soil and plant-associated and newly described type strains.</title>
        <authorList>
            <person name="Whitman W."/>
        </authorList>
    </citation>
    <scope>NUCLEOTIDE SEQUENCE [LARGE SCALE GENOMIC DNA]</scope>
    <source>
        <strain evidence="3 4">CECT 7378</strain>
    </source>
</reference>
<feature type="domain" description="THIF-type NAD/FAD binding fold" evidence="2">
    <location>
        <begin position="9"/>
        <end position="243"/>
    </location>
</feature>
<dbReference type="SUPFAM" id="SSF69572">
    <property type="entry name" value="Activating enzymes of the ubiquitin-like proteins"/>
    <property type="match status" value="1"/>
</dbReference>
<gene>
    <name evidence="3" type="ORF">DFP79_0505</name>
</gene>
<dbReference type="EMBL" id="SNXC01000009">
    <property type="protein sequence ID" value="TDO99522.1"/>
    <property type="molecule type" value="Genomic_DNA"/>
</dbReference>
<comment type="caution">
    <text evidence="3">The sequence shown here is derived from an EMBL/GenBank/DDBJ whole genome shotgun (WGS) entry which is preliminary data.</text>
</comment>
<dbReference type="InterPro" id="IPR000594">
    <property type="entry name" value="ThiF_NAD_FAD-bd"/>
</dbReference>
<dbReference type="GO" id="GO:0004792">
    <property type="term" value="F:thiosulfate-cyanide sulfurtransferase activity"/>
    <property type="evidence" value="ECO:0007669"/>
    <property type="project" value="TreeGrafter"/>
</dbReference>